<dbReference type="RefSeq" id="WP_046725026.1">
    <property type="nucleotide sequence ID" value="NZ_CP009922.3"/>
</dbReference>
<dbReference type="PANTHER" id="PTHR43477:SF1">
    <property type="entry name" value="DIHYDROANTICAPSIN 7-DEHYDROGENASE"/>
    <property type="match status" value="1"/>
</dbReference>
<name>A0A0F7FZG8_9ACTN</name>
<dbReference type="Pfam" id="PF13561">
    <property type="entry name" value="adh_short_C2"/>
    <property type="match status" value="1"/>
</dbReference>
<dbReference type="PANTHER" id="PTHR43477">
    <property type="entry name" value="DIHYDROANTICAPSIN 7-DEHYDROGENASE"/>
    <property type="match status" value="1"/>
</dbReference>
<dbReference type="InterPro" id="IPR051122">
    <property type="entry name" value="SDR_DHRS6-like"/>
</dbReference>
<keyword evidence="2" id="KW-0560">Oxidoreductase</keyword>
<evidence type="ECO:0000256" key="1">
    <source>
        <dbReference type="ARBA" id="ARBA00006484"/>
    </source>
</evidence>
<dbReference type="GO" id="GO:0016491">
    <property type="term" value="F:oxidoreductase activity"/>
    <property type="evidence" value="ECO:0007669"/>
    <property type="project" value="UniProtKB-KW"/>
</dbReference>
<sequence length="198" mass="20120">MTLDVIVIGAGGTVGAAVAGALEAHGHRVVRASRRGPARVDLTEPATVDALLAAHGPVDAVVCCAASGGTAPVAGSTDAAFFSGLDGKLTGQVELVRRALPHLRDGGSITLTSGTIPDTLRDAALGRLINAGIEAFVPAAARELPRGVRLNTVSPGWIRETLISLDMDPAPGTPLDEVAVCYLEAVEGSARGRVFTLD</sequence>
<reference evidence="3" key="1">
    <citation type="submission" date="2019-08" db="EMBL/GenBank/DDBJ databases">
        <title>Complete genome sequence of a mangrove-derived Streptomyces xiamenensis.</title>
        <authorList>
            <person name="Xu J."/>
        </authorList>
    </citation>
    <scope>NUCLEOTIDE SEQUENCE</scope>
    <source>
        <strain evidence="3">318</strain>
    </source>
</reference>
<dbReference type="EMBL" id="CP009922">
    <property type="protein sequence ID" value="AKG46048.1"/>
    <property type="molecule type" value="Genomic_DNA"/>
</dbReference>
<dbReference type="PRINTS" id="PR00081">
    <property type="entry name" value="GDHRDH"/>
</dbReference>
<dbReference type="InterPro" id="IPR002347">
    <property type="entry name" value="SDR_fam"/>
</dbReference>
<dbReference type="InterPro" id="IPR036291">
    <property type="entry name" value="NAD(P)-bd_dom_sf"/>
</dbReference>
<dbReference type="Proteomes" id="UP000034034">
    <property type="component" value="Chromosome"/>
</dbReference>
<evidence type="ECO:0000313" key="3">
    <source>
        <dbReference type="EMBL" id="AKG46048.1"/>
    </source>
</evidence>
<dbReference type="STRING" id="408015.SXIM_46640"/>
<accession>A0A0F7FZG8</accession>
<protein>
    <submittedName>
        <fullName evidence="3">Short chain dehydrogenase</fullName>
    </submittedName>
</protein>
<evidence type="ECO:0000256" key="2">
    <source>
        <dbReference type="ARBA" id="ARBA00023002"/>
    </source>
</evidence>
<dbReference type="CDD" id="cd11731">
    <property type="entry name" value="Lin1944_like_SDR_c"/>
    <property type="match status" value="1"/>
</dbReference>
<keyword evidence="4" id="KW-1185">Reference proteome</keyword>
<dbReference type="Gene3D" id="3.40.50.720">
    <property type="entry name" value="NAD(P)-binding Rossmann-like Domain"/>
    <property type="match status" value="1"/>
</dbReference>
<gene>
    <name evidence="3" type="ORF">SXIM_46640</name>
</gene>
<dbReference type="HOGENOM" id="CLU_091006_0_0_11"/>
<dbReference type="SUPFAM" id="SSF51735">
    <property type="entry name" value="NAD(P)-binding Rossmann-fold domains"/>
    <property type="match status" value="1"/>
</dbReference>
<evidence type="ECO:0000313" key="4">
    <source>
        <dbReference type="Proteomes" id="UP000034034"/>
    </source>
</evidence>
<comment type="similarity">
    <text evidence="1">Belongs to the short-chain dehydrogenases/reductases (SDR) family.</text>
</comment>
<organism evidence="3 4">
    <name type="scientific">Streptomyces xiamenensis</name>
    <dbReference type="NCBI Taxonomy" id="408015"/>
    <lineage>
        <taxon>Bacteria</taxon>
        <taxon>Bacillati</taxon>
        <taxon>Actinomycetota</taxon>
        <taxon>Actinomycetes</taxon>
        <taxon>Kitasatosporales</taxon>
        <taxon>Streptomycetaceae</taxon>
        <taxon>Streptomyces</taxon>
    </lineage>
</organism>
<proteinExistence type="inferred from homology"/>
<dbReference type="KEGG" id="sxi:SXIM_46640"/>
<dbReference type="PATRIC" id="fig|408015.6.peg.4721"/>
<dbReference type="NCBIfam" id="NF005754">
    <property type="entry name" value="PRK07578.1"/>
    <property type="match status" value="1"/>
</dbReference>
<dbReference type="AlphaFoldDB" id="A0A0F7FZG8"/>